<reference evidence="2" key="1">
    <citation type="submission" date="2024-05" db="EMBL/GenBank/DDBJ databases">
        <title>Planctomycetes of the genus Singulisphaera possess chitinolytic capabilities.</title>
        <authorList>
            <person name="Ivanova A."/>
        </authorList>
    </citation>
    <scope>NUCLEOTIDE SEQUENCE</scope>
    <source>
        <strain evidence="2">Ch08T</strain>
    </source>
</reference>
<protein>
    <submittedName>
        <fullName evidence="2">DUF983 domain-containing protein</fullName>
    </submittedName>
</protein>
<dbReference type="EMBL" id="CP155447">
    <property type="protein sequence ID" value="XBH04241.1"/>
    <property type="molecule type" value="Genomic_DNA"/>
</dbReference>
<evidence type="ECO:0000256" key="1">
    <source>
        <dbReference type="SAM" id="Phobius"/>
    </source>
</evidence>
<keyword evidence="1" id="KW-0472">Membrane</keyword>
<keyword evidence="1" id="KW-0812">Transmembrane</keyword>
<dbReference type="InterPro" id="IPR009325">
    <property type="entry name" value="DUF983"/>
</dbReference>
<sequence length="124" mass="14191">MVTISNHRFSLRAILRQRCSECGEGRVFDGTFRMNERCPVCHVKFERGPGYFTGAMYFSYALGIPIIAAGVLLGKLWLAPTWPLHWITLVVWACFLPLAPAVFRYSRILFIHFDRYFDPDGAGD</sequence>
<dbReference type="RefSeq" id="WP_406696992.1">
    <property type="nucleotide sequence ID" value="NZ_CP155447.1"/>
</dbReference>
<accession>A0AAU7CGE2</accession>
<dbReference type="AlphaFoldDB" id="A0AAU7CGE2"/>
<keyword evidence="1" id="KW-1133">Transmembrane helix</keyword>
<feature type="transmembrane region" description="Helical" evidence="1">
    <location>
        <begin position="57"/>
        <end position="78"/>
    </location>
</feature>
<dbReference type="Pfam" id="PF06170">
    <property type="entry name" value="DUF983"/>
    <property type="match status" value="1"/>
</dbReference>
<gene>
    <name evidence="2" type="ORF">V5E97_39005</name>
</gene>
<feature type="transmembrane region" description="Helical" evidence="1">
    <location>
        <begin position="84"/>
        <end position="103"/>
    </location>
</feature>
<evidence type="ECO:0000313" key="2">
    <source>
        <dbReference type="EMBL" id="XBH04241.1"/>
    </source>
</evidence>
<name>A0AAU7CGE2_9BACT</name>
<organism evidence="2">
    <name type="scientific">Singulisphaera sp. Ch08</name>
    <dbReference type="NCBI Taxonomy" id="3120278"/>
    <lineage>
        <taxon>Bacteria</taxon>
        <taxon>Pseudomonadati</taxon>
        <taxon>Planctomycetota</taxon>
        <taxon>Planctomycetia</taxon>
        <taxon>Isosphaerales</taxon>
        <taxon>Isosphaeraceae</taxon>
        <taxon>Singulisphaera</taxon>
    </lineage>
</organism>
<proteinExistence type="predicted"/>